<keyword evidence="5 6" id="KW-0472">Membrane</keyword>
<dbReference type="PROSITE" id="PS51012">
    <property type="entry name" value="ABC_TM2"/>
    <property type="match status" value="1"/>
</dbReference>
<dbReference type="PANTHER" id="PTHR43332:SF2">
    <property type="entry name" value="INNER MEMBRANE TRANSPORT PERMEASE YADH"/>
    <property type="match status" value="1"/>
</dbReference>
<dbReference type="NCBIfam" id="NF011648">
    <property type="entry name" value="PRK15066.1"/>
    <property type="match status" value="1"/>
</dbReference>
<evidence type="ECO:0000256" key="6">
    <source>
        <dbReference type="RuleBase" id="RU361157"/>
    </source>
</evidence>
<feature type="transmembrane region" description="Helical" evidence="6">
    <location>
        <begin position="113"/>
        <end position="139"/>
    </location>
</feature>
<keyword evidence="3 6" id="KW-0812">Transmembrane</keyword>
<dbReference type="GO" id="GO:0140359">
    <property type="term" value="F:ABC-type transporter activity"/>
    <property type="evidence" value="ECO:0007669"/>
    <property type="project" value="InterPro"/>
</dbReference>
<evidence type="ECO:0000256" key="4">
    <source>
        <dbReference type="ARBA" id="ARBA00022989"/>
    </source>
</evidence>
<dbReference type="InterPro" id="IPR000412">
    <property type="entry name" value="ABC_2_transport"/>
</dbReference>
<name>A0A1H0VZT2_9GAMM</name>
<proteinExistence type="inferred from homology"/>
<dbReference type="Proteomes" id="UP000199460">
    <property type="component" value="Unassembled WGS sequence"/>
</dbReference>
<keyword evidence="9" id="KW-1185">Reference proteome</keyword>
<gene>
    <name evidence="8" type="ORF">SAMN05216213_106134</name>
</gene>
<protein>
    <recommendedName>
        <fullName evidence="6">Transport permease protein</fullName>
    </recommendedName>
</protein>
<evidence type="ECO:0000256" key="3">
    <source>
        <dbReference type="ARBA" id="ARBA00022692"/>
    </source>
</evidence>
<accession>A0A1H0VZT2</accession>
<dbReference type="PRINTS" id="PR00164">
    <property type="entry name" value="ABC2TRNSPORT"/>
</dbReference>
<organism evidence="8 9">
    <name type="scientific">Ectopseudomonas guguanensis</name>
    <dbReference type="NCBI Taxonomy" id="1198456"/>
    <lineage>
        <taxon>Bacteria</taxon>
        <taxon>Pseudomonadati</taxon>
        <taxon>Pseudomonadota</taxon>
        <taxon>Gammaproteobacteria</taxon>
        <taxon>Pseudomonadales</taxon>
        <taxon>Pseudomonadaceae</taxon>
        <taxon>Ectopseudomonas</taxon>
    </lineage>
</organism>
<feature type="transmembrane region" description="Helical" evidence="6">
    <location>
        <begin position="36"/>
        <end position="54"/>
    </location>
</feature>
<keyword evidence="4 6" id="KW-1133">Transmembrane helix</keyword>
<dbReference type="PANTHER" id="PTHR43332">
    <property type="entry name" value="INNER MEMBRANE TRANSPORT PERMEASE YADH-RELATED"/>
    <property type="match status" value="1"/>
</dbReference>
<evidence type="ECO:0000256" key="5">
    <source>
        <dbReference type="ARBA" id="ARBA00023136"/>
    </source>
</evidence>
<evidence type="ECO:0000259" key="7">
    <source>
        <dbReference type="PROSITE" id="PS51012"/>
    </source>
</evidence>
<evidence type="ECO:0000313" key="8">
    <source>
        <dbReference type="EMBL" id="SDP83831.1"/>
    </source>
</evidence>
<dbReference type="PIRSF" id="PIRSF006648">
    <property type="entry name" value="DrrB"/>
    <property type="match status" value="1"/>
</dbReference>
<reference evidence="9" key="1">
    <citation type="submission" date="2016-10" db="EMBL/GenBank/DDBJ databases">
        <authorList>
            <person name="Varghese N."/>
            <person name="Submissions S."/>
        </authorList>
    </citation>
    <scope>NUCLEOTIDE SEQUENCE [LARGE SCALE GENOMIC DNA]</scope>
    <source>
        <strain evidence="9">JCM 18416</strain>
    </source>
</reference>
<evidence type="ECO:0000256" key="2">
    <source>
        <dbReference type="ARBA" id="ARBA00007783"/>
    </source>
</evidence>
<dbReference type="InterPro" id="IPR047817">
    <property type="entry name" value="ABC2_TM_bact-type"/>
</dbReference>
<keyword evidence="6" id="KW-1003">Cell membrane</keyword>
<comment type="similarity">
    <text evidence="2 6">Belongs to the ABC-2 integral membrane protein family.</text>
</comment>
<keyword evidence="6" id="KW-0813">Transport</keyword>
<feature type="transmembrane region" description="Helical" evidence="6">
    <location>
        <begin position="69"/>
        <end position="92"/>
    </location>
</feature>
<dbReference type="AlphaFoldDB" id="A0A1H0VZT2"/>
<comment type="subcellular location">
    <subcellularLocation>
        <location evidence="6">Cell inner membrane</location>
        <topology evidence="6">Multi-pass membrane protein</topology>
    </subcellularLocation>
    <subcellularLocation>
        <location evidence="1">Membrane</location>
        <topology evidence="1">Multi-pass membrane protein</topology>
    </subcellularLocation>
</comment>
<feature type="transmembrane region" description="Helical" evidence="6">
    <location>
        <begin position="184"/>
        <end position="206"/>
    </location>
</feature>
<feature type="transmembrane region" description="Helical" evidence="6">
    <location>
        <begin position="232"/>
        <end position="257"/>
    </location>
</feature>
<dbReference type="InterPro" id="IPR052522">
    <property type="entry name" value="ABC-2_transport_permease"/>
</dbReference>
<dbReference type="GO" id="GO:0043190">
    <property type="term" value="C:ATP-binding cassette (ABC) transporter complex"/>
    <property type="evidence" value="ECO:0007669"/>
    <property type="project" value="InterPro"/>
</dbReference>
<dbReference type="InterPro" id="IPR013525">
    <property type="entry name" value="ABC2_TM"/>
</dbReference>
<feature type="domain" description="ABC transmembrane type-2" evidence="7">
    <location>
        <begin position="30"/>
        <end position="259"/>
    </location>
</feature>
<feature type="transmembrane region" description="Helical" evidence="6">
    <location>
        <begin position="151"/>
        <end position="172"/>
    </location>
</feature>
<evidence type="ECO:0000256" key="1">
    <source>
        <dbReference type="ARBA" id="ARBA00004141"/>
    </source>
</evidence>
<dbReference type="EMBL" id="FNJJ01000006">
    <property type="protein sequence ID" value="SDP83831.1"/>
    <property type="molecule type" value="Genomic_DNA"/>
</dbReference>
<dbReference type="Pfam" id="PF01061">
    <property type="entry name" value="ABC2_membrane"/>
    <property type="match status" value="1"/>
</dbReference>
<sequence length="264" mass="29044">MNTQYLNSEFAANLVALRTIVHREVRRFLRIWPQTLLPPAITMVLYFVIFGNLIGRQIGDMGGFSYMEYIVPGLIMMSVITNSYGNVVSSFFGSKFQRNVEELLVSPVSPHTILIGFVIGGVLRGLAVGVIVTILSLFFTHLQVHHLGVTVLVVLLTATIFSLGGFVNAVFARNFDDISIVPTFVLTPLTYLGGVFYSITLLPPFWQAVSLGNPILHMVNAFRYGILGVSDIRIGVAIGFMLLATAVLYALCIRLLVSGRGMRQ</sequence>
<evidence type="ECO:0000313" key="9">
    <source>
        <dbReference type="Proteomes" id="UP000199460"/>
    </source>
</evidence>